<dbReference type="EMBL" id="LAZR01000014">
    <property type="protein sequence ID" value="KKO07057.1"/>
    <property type="molecule type" value="Genomic_DNA"/>
</dbReference>
<protein>
    <recommendedName>
        <fullName evidence="4">Carbohydrate kinase PfkB domain-containing protein</fullName>
    </recommendedName>
</protein>
<dbReference type="PROSITE" id="PS00584">
    <property type="entry name" value="PFKB_KINASES_2"/>
    <property type="match status" value="1"/>
</dbReference>
<dbReference type="InterPro" id="IPR002173">
    <property type="entry name" value="Carboh/pur_kinase_PfkB_CS"/>
</dbReference>
<dbReference type="PANTHER" id="PTHR43320:SF3">
    <property type="entry name" value="CARBOHYDRATE KINASE PFKB DOMAIN-CONTAINING PROTEIN"/>
    <property type="match status" value="1"/>
</dbReference>
<proteinExistence type="inferred from homology"/>
<gene>
    <name evidence="5" type="ORF">LCGC14_0062430</name>
</gene>
<evidence type="ECO:0000313" key="5">
    <source>
        <dbReference type="EMBL" id="KKO07057.1"/>
    </source>
</evidence>
<sequence length="333" mass="36153">MNHYDVYAIGNALVDKEFEVDDSFFAEAGIQKGFMTLIEEDKQQQLLDLLSTRYPLKKQAGGGSAANSLYALSQFGGKAFYTCKVAGDEPGDFYMQELGNHNIETNLLPQREAGTTGRCVVMVTPDAERTMLTHLGISQYVSEQDIKVDAVKQAKYIYIEGYLVTSDSARAAAKRLRQIASDSNVKIAMTFSDPAMVEYFRDGVNEVLGDGVDLLFCNEQEAKIWSGEDDFEAACSKLKTIARQFAITRGARGARLFDGSGYIDIAAHNVKAVDTNGAGDMFSGAFMFAITQGMDFQQAGELASLAAATVVSEFGPRLAPDAHGAVLQKFQAA</sequence>
<evidence type="ECO:0000256" key="3">
    <source>
        <dbReference type="ARBA" id="ARBA00022777"/>
    </source>
</evidence>
<comment type="caution">
    <text evidence="5">The sequence shown here is derived from an EMBL/GenBank/DDBJ whole genome shotgun (WGS) entry which is preliminary data.</text>
</comment>
<dbReference type="AlphaFoldDB" id="A0A0F9Y537"/>
<dbReference type="InterPro" id="IPR029056">
    <property type="entry name" value="Ribokinase-like"/>
</dbReference>
<comment type="similarity">
    <text evidence="1">Belongs to the carbohydrate kinase PfkB family.</text>
</comment>
<keyword evidence="3" id="KW-0418">Kinase</keyword>
<evidence type="ECO:0000259" key="4">
    <source>
        <dbReference type="Pfam" id="PF00294"/>
    </source>
</evidence>
<dbReference type="Gene3D" id="3.40.1190.20">
    <property type="match status" value="1"/>
</dbReference>
<dbReference type="InterPro" id="IPR052700">
    <property type="entry name" value="Carb_kinase_PfkB-like"/>
</dbReference>
<dbReference type="CDD" id="cd01168">
    <property type="entry name" value="adenosine_kinase"/>
    <property type="match status" value="1"/>
</dbReference>
<name>A0A0F9Y537_9ZZZZ</name>
<dbReference type="PANTHER" id="PTHR43320">
    <property type="entry name" value="SUGAR KINASE"/>
    <property type="match status" value="1"/>
</dbReference>
<evidence type="ECO:0000256" key="2">
    <source>
        <dbReference type="ARBA" id="ARBA00022679"/>
    </source>
</evidence>
<dbReference type="GO" id="GO:0016301">
    <property type="term" value="F:kinase activity"/>
    <property type="evidence" value="ECO:0007669"/>
    <property type="project" value="UniProtKB-KW"/>
</dbReference>
<accession>A0A0F9Y537</accession>
<evidence type="ECO:0000256" key="1">
    <source>
        <dbReference type="ARBA" id="ARBA00010688"/>
    </source>
</evidence>
<dbReference type="Gene3D" id="3.30.1110.10">
    <property type="match status" value="1"/>
</dbReference>
<organism evidence="5">
    <name type="scientific">marine sediment metagenome</name>
    <dbReference type="NCBI Taxonomy" id="412755"/>
    <lineage>
        <taxon>unclassified sequences</taxon>
        <taxon>metagenomes</taxon>
        <taxon>ecological metagenomes</taxon>
    </lineage>
</organism>
<feature type="domain" description="Carbohydrate kinase PfkB" evidence="4">
    <location>
        <begin position="60"/>
        <end position="318"/>
    </location>
</feature>
<dbReference type="SUPFAM" id="SSF53613">
    <property type="entry name" value="Ribokinase-like"/>
    <property type="match status" value="1"/>
</dbReference>
<dbReference type="Pfam" id="PF00294">
    <property type="entry name" value="PfkB"/>
    <property type="match status" value="1"/>
</dbReference>
<dbReference type="InterPro" id="IPR011611">
    <property type="entry name" value="PfkB_dom"/>
</dbReference>
<keyword evidence="2" id="KW-0808">Transferase</keyword>
<reference evidence="5" key="1">
    <citation type="journal article" date="2015" name="Nature">
        <title>Complex archaea that bridge the gap between prokaryotes and eukaryotes.</title>
        <authorList>
            <person name="Spang A."/>
            <person name="Saw J.H."/>
            <person name="Jorgensen S.L."/>
            <person name="Zaremba-Niedzwiedzka K."/>
            <person name="Martijn J."/>
            <person name="Lind A.E."/>
            <person name="van Eijk R."/>
            <person name="Schleper C."/>
            <person name="Guy L."/>
            <person name="Ettema T.J."/>
        </authorList>
    </citation>
    <scope>NUCLEOTIDE SEQUENCE</scope>
</reference>